<dbReference type="PROSITE" id="PS51328">
    <property type="entry name" value="L_LECTIN_LIKE"/>
    <property type="match status" value="1"/>
</dbReference>
<evidence type="ECO:0000256" key="4">
    <source>
        <dbReference type="ARBA" id="ARBA00022989"/>
    </source>
</evidence>
<keyword evidence="5 7" id="KW-0472">Membrane</keyword>
<dbReference type="EMBL" id="LXFE01000824">
    <property type="protein sequence ID" value="OLL24428.1"/>
    <property type="molecule type" value="Genomic_DNA"/>
</dbReference>
<dbReference type="PANTHER" id="PTHR12223">
    <property type="entry name" value="VESICULAR MANNOSE-BINDING LECTIN"/>
    <property type="match status" value="1"/>
</dbReference>
<dbReference type="Proteomes" id="UP000186594">
    <property type="component" value="Unassembled WGS sequence"/>
</dbReference>
<dbReference type="SUPFAM" id="SSF49899">
    <property type="entry name" value="Concanavalin A-like lectins/glucanases"/>
    <property type="match status" value="1"/>
</dbReference>
<evidence type="ECO:0000256" key="1">
    <source>
        <dbReference type="ARBA" id="ARBA00004479"/>
    </source>
</evidence>
<dbReference type="InterPro" id="IPR013320">
    <property type="entry name" value="ConA-like_dom_sf"/>
</dbReference>
<organism evidence="10 11">
    <name type="scientific">Neolecta irregularis (strain DAH-3)</name>
    <dbReference type="NCBI Taxonomy" id="1198029"/>
    <lineage>
        <taxon>Eukaryota</taxon>
        <taxon>Fungi</taxon>
        <taxon>Dikarya</taxon>
        <taxon>Ascomycota</taxon>
        <taxon>Taphrinomycotina</taxon>
        <taxon>Neolectales</taxon>
        <taxon>Neolectaceae</taxon>
        <taxon>Neolecta</taxon>
    </lineage>
</organism>
<protein>
    <submittedName>
        <fullName evidence="10">L-type lectin-like domain-containing protein</fullName>
    </submittedName>
</protein>
<dbReference type="InterPro" id="IPR051136">
    <property type="entry name" value="Intracellular_Lectin-GPT"/>
</dbReference>
<keyword evidence="4 7" id="KW-1133">Transmembrane helix</keyword>
<evidence type="ECO:0000313" key="10">
    <source>
        <dbReference type="EMBL" id="OLL24428.1"/>
    </source>
</evidence>
<proteinExistence type="predicted"/>
<evidence type="ECO:0000256" key="6">
    <source>
        <dbReference type="SAM" id="Coils"/>
    </source>
</evidence>
<keyword evidence="3 8" id="KW-0732">Signal</keyword>
<dbReference type="STRING" id="1198029.A0A1U7LP72"/>
<dbReference type="GO" id="GO:0005793">
    <property type="term" value="C:endoplasmic reticulum-Golgi intermediate compartment"/>
    <property type="evidence" value="ECO:0007669"/>
    <property type="project" value="TreeGrafter"/>
</dbReference>
<accession>A0A1U7LP72</accession>
<feature type="domain" description="L-type lectin-like" evidence="9">
    <location>
        <begin position="17"/>
        <end position="226"/>
    </location>
</feature>
<keyword evidence="6" id="KW-0175">Coiled coil</keyword>
<comment type="subcellular location">
    <subcellularLocation>
        <location evidence="1">Membrane</location>
        <topology evidence="1">Single-pass type I membrane protein</topology>
    </subcellularLocation>
</comment>
<feature type="coiled-coil region" evidence="6">
    <location>
        <begin position="249"/>
        <end position="283"/>
    </location>
</feature>
<dbReference type="GO" id="GO:0030134">
    <property type="term" value="C:COPII-coated ER to Golgi transport vesicle"/>
    <property type="evidence" value="ECO:0007669"/>
    <property type="project" value="TreeGrafter"/>
</dbReference>
<dbReference type="GO" id="GO:0006888">
    <property type="term" value="P:endoplasmic reticulum to Golgi vesicle-mediated transport"/>
    <property type="evidence" value="ECO:0007669"/>
    <property type="project" value="TreeGrafter"/>
</dbReference>
<dbReference type="GO" id="GO:0000139">
    <property type="term" value="C:Golgi membrane"/>
    <property type="evidence" value="ECO:0007669"/>
    <property type="project" value="TreeGrafter"/>
</dbReference>
<evidence type="ECO:0000313" key="11">
    <source>
        <dbReference type="Proteomes" id="UP000186594"/>
    </source>
</evidence>
<comment type="caution">
    <text evidence="10">The sequence shown here is derived from an EMBL/GenBank/DDBJ whole genome shotgun (WGS) entry which is preliminary data.</text>
</comment>
<keyword evidence="11" id="KW-1185">Reference proteome</keyword>
<evidence type="ECO:0000256" key="2">
    <source>
        <dbReference type="ARBA" id="ARBA00022692"/>
    </source>
</evidence>
<dbReference type="GO" id="GO:0005537">
    <property type="term" value="F:D-mannose binding"/>
    <property type="evidence" value="ECO:0007669"/>
    <property type="project" value="TreeGrafter"/>
</dbReference>
<dbReference type="Pfam" id="PF03388">
    <property type="entry name" value="Lectin_leg-like"/>
    <property type="match status" value="1"/>
</dbReference>
<keyword evidence="2 7" id="KW-0812">Transmembrane</keyword>
<dbReference type="InterPro" id="IPR005052">
    <property type="entry name" value="Lectin_leg"/>
</dbReference>
<dbReference type="OrthoDB" id="10265193at2759"/>
<reference evidence="10 11" key="1">
    <citation type="submission" date="2016-04" db="EMBL/GenBank/DDBJ databases">
        <title>Evolutionary innovation and constraint leading to complex multicellularity in the Ascomycota.</title>
        <authorList>
            <person name="Cisse O."/>
            <person name="Nguyen A."/>
            <person name="Hewitt D.A."/>
            <person name="Jedd G."/>
            <person name="Stajich J.E."/>
        </authorList>
    </citation>
    <scope>NUCLEOTIDE SEQUENCE [LARGE SCALE GENOMIC DNA]</scope>
    <source>
        <strain evidence="10 11">DAH-3</strain>
    </source>
</reference>
<dbReference type="Gene3D" id="2.60.120.200">
    <property type="match status" value="1"/>
</dbReference>
<feature type="transmembrane region" description="Helical" evidence="7">
    <location>
        <begin position="355"/>
        <end position="376"/>
    </location>
</feature>
<feature type="signal peptide" evidence="8">
    <location>
        <begin position="1"/>
        <end position="25"/>
    </location>
</feature>
<evidence type="ECO:0000256" key="3">
    <source>
        <dbReference type="ARBA" id="ARBA00022729"/>
    </source>
</evidence>
<name>A0A1U7LP72_NEOID</name>
<gene>
    <name evidence="10" type="ORF">NEOLI_003544</name>
</gene>
<evidence type="ECO:0000259" key="9">
    <source>
        <dbReference type="PROSITE" id="PS51328"/>
    </source>
</evidence>
<dbReference type="OMA" id="WYTSERG"/>
<evidence type="ECO:0000256" key="8">
    <source>
        <dbReference type="SAM" id="SignalP"/>
    </source>
</evidence>
<dbReference type="GO" id="GO:0005789">
    <property type="term" value="C:endoplasmic reticulum membrane"/>
    <property type="evidence" value="ECO:0007669"/>
    <property type="project" value="TreeGrafter"/>
</dbReference>
<evidence type="ECO:0000256" key="7">
    <source>
        <dbReference type="SAM" id="Phobius"/>
    </source>
</evidence>
<sequence length="388" mass="43020">MPLLYPYAMRLTSLLLSSALTFVIAGDPRLSLTDFHDLNAWDQYGSVQVYSDRAILSAYKSHVGALWAKLSNPHEGWVAEYEIKVDGPEYGGGKGIALWYTSERGKGGLVYGNQDKWDGLGLFIESSSNGRSILNGHLNDGSIEYTKLSQSSLQAFSSCALSYRNRGRQIIKVQHVEHSLRVEVDGKLCFETNQVVLPVGYYFGISAASADLPDTHELYSISVTPAVRADEAGASKQLHPDSKYQGQDIRMSYEDLNSLKQDLSALKQQVVSITQSLSKLEQIDRSISELALRIQRIDQHTSVSHVEGSRIADRMENLGQSMSLLERRLAEGADHLISVLPKHLSSHVAEATPNLFKALGVLFLAQLIIFAIYRTLRSKQKASSKKYL</sequence>
<evidence type="ECO:0000256" key="5">
    <source>
        <dbReference type="ARBA" id="ARBA00023136"/>
    </source>
</evidence>
<dbReference type="PANTHER" id="PTHR12223:SF28">
    <property type="entry name" value="LECTIN, MANNOSE BINDING 1 LIKE"/>
    <property type="match status" value="1"/>
</dbReference>
<keyword evidence="10" id="KW-0430">Lectin</keyword>
<dbReference type="AlphaFoldDB" id="A0A1U7LP72"/>
<dbReference type="CDD" id="cd07308">
    <property type="entry name" value="lectin_leg-like"/>
    <property type="match status" value="1"/>
</dbReference>
<feature type="chain" id="PRO_5013002014" evidence="8">
    <location>
        <begin position="26"/>
        <end position="388"/>
    </location>
</feature>